<accession>A0A0G3H6F0</accession>
<dbReference type="EMBL" id="CP011545">
    <property type="protein sequence ID" value="AKK08949.1"/>
    <property type="molecule type" value="Genomic_DNA"/>
</dbReference>
<keyword evidence="4" id="KW-1185">Reference proteome</keyword>
<evidence type="ECO:0000313" key="4">
    <source>
        <dbReference type="Proteomes" id="UP000035540"/>
    </source>
</evidence>
<reference evidence="3 4" key="1">
    <citation type="journal article" date="2015" name="Genome Announc.">
        <title>Complete Genome Sequence of the Type Strain Corynebacterium testudinoris DSM 44614, Recovered from Necrotic Lesions in the Mouth of a Tortoise.</title>
        <authorList>
            <person name="Ruckert C."/>
            <person name="Kriete M."/>
            <person name="Jaenicke S."/>
            <person name="Winkler A."/>
            <person name="Tauch A."/>
        </authorList>
    </citation>
    <scope>NUCLEOTIDE SEQUENCE [LARGE SCALE GENOMIC DNA]</scope>
    <source>
        <strain evidence="3 4">DSM 44614</strain>
    </source>
</reference>
<dbReference type="GO" id="GO:0006139">
    <property type="term" value="P:nucleobase-containing compound metabolic process"/>
    <property type="evidence" value="ECO:0007669"/>
    <property type="project" value="InterPro"/>
</dbReference>
<feature type="domain" description="HRDC" evidence="2">
    <location>
        <begin position="222"/>
        <end position="301"/>
    </location>
</feature>
<dbReference type="PANTHER" id="PTHR47649">
    <property type="entry name" value="RIBONUCLEASE D"/>
    <property type="match status" value="1"/>
</dbReference>
<dbReference type="InterPro" id="IPR044876">
    <property type="entry name" value="HRDC_dom_sf"/>
</dbReference>
<feature type="region of interest" description="Disordered" evidence="1">
    <location>
        <begin position="298"/>
        <end position="317"/>
    </location>
</feature>
<dbReference type="GO" id="GO:0003676">
    <property type="term" value="F:nucleic acid binding"/>
    <property type="evidence" value="ECO:0007669"/>
    <property type="project" value="InterPro"/>
</dbReference>
<dbReference type="InterPro" id="IPR012337">
    <property type="entry name" value="RNaseH-like_sf"/>
</dbReference>
<dbReference type="InterPro" id="IPR002121">
    <property type="entry name" value="HRDC_dom"/>
</dbReference>
<organism evidence="3 4">
    <name type="scientific">Corynebacterium testudinoris</name>
    <dbReference type="NCBI Taxonomy" id="136857"/>
    <lineage>
        <taxon>Bacteria</taxon>
        <taxon>Bacillati</taxon>
        <taxon>Actinomycetota</taxon>
        <taxon>Actinomycetes</taxon>
        <taxon>Mycobacteriales</taxon>
        <taxon>Corynebacteriaceae</taxon>
        <taxon>Corynebacterium</taxon>
    </lineage>
</organism>
<dbReference type="SMART" id="SM00341">
    <property type="entry name" value="HRDC"/>
    <property type="match status" value="1"/>
</dbReference>
<keyword evidence="3" id="KW-0378">Hydrolase</keyword>
<dbReference type="InterPro" id="IPR036397">
    <property type="entry name" value="RNaseH_sf"/>
</dbReference>
<dbReference type="PROSITE" id="PS50967">
    <property type="entry name" value="HRDC"/>
    <property type="match status" value="1"/>
</dbReference>
<dbReference type="SUPFAM" id="SSF47819">
    <property type="entry name" value="HRDC-like"/>
    <property type="match status" value="1"/>
</dbReference>
<dbReference type="PATRIC" id="fig|136857.5.peg.1508"/>
<dbReference type="GO" id="GO:0008408">
    <property type="term" value="F:3'-5' exonuclease activity"/>
    <property type="evidence" value="ECO:0007669"/>
    <property type="project" value="InterPro"/>
</dbReference>
<dbReference type="Pfam" id="PF18305">
    <property type="entry name" value="DNA_pol_A_exoN"/>
    <property type="match status" value="1"/>
</dbReference>
<dbReference type="PANTHER" id="PTHR47649:SF1">
    <property type="entry name" value="RIBONUCLEASE D"/>
    <property type="match status" value="1"/>
</dbReference>
<dbReference type="InterPro" id="IPR051086">
    <property type="entry name" value="RNase_D-like"/>
</dbReference>
<evidence type="ECO:0000256" key="1">
    <source>
        <dbReference type="SAM" id="MobiDB-lite"/>
    </source>
</evidence>
<dbReference type="InterPro" id="IPR010997">
    <property type="entry name" value="HRDC-like_sf"/>
</dbReference>
<dbReference type="EC" id="3.1.13.5" evidence="3"/>
<protein>
    <submittedName>
        <fullName evidence="3">Ribonuclease D</fullName>
        <ecNumber evidence="3">3.1.13.5</ecNumber>
    </submittedName>
</protein>
<dbReference type="GO" id="GO:0033890">
    <property type="term" value="F:ribonuclease D activity"/>
    <property type="evidence" value="ECO:0007669"/>
    <property type="project" value="UniProtKB-EC"/>
</dbReference>
<dbReference type="InterPro" id="IPR002562">
    <property type="entry name" value="3'-5'_exonuclease_dom"/>
</dbReference>
<dbReference type="Pfam" id="PF00570">
    <property type="entry name" value="HRDC"/>
    <property type="match status" value="1"/>
</dbReference>
<dbReference type="AlphaFoldDB" id="A0A0G3H6F0"/>
<name>A0A0G3H6F0_9CORY</name>
<evidence type="ECO:0000259" key="2">
    <source>
        <dbReference type="PROSITE" id="PS50967"/>
    </source>
</evidence>
<dbReference type="GO" id="GO:0000166">
    <property type="term" value="F:nucleotide binding"/>
    <property type="evidence" value="ECO:0007669"/>
    <property type="project" value="InterPro"/>
</dbReference>
<dbReference type="RefSeq" id="WP_047253219.1">
    <property type="nucleotide sequence ID" value="NZ_CP011545.1"/>
</dbReference>
<dbReference type="OrthoDB" id="144122at2"/>
<dbReference type="Gene3D" id="3.30.420.10">
    <property type="entry name" value="Ribonuclease H-like superfamily/Ribonuclease H"/>
    <property type="match status" value="1"/>
</dbReference>
<dbReference type="CDD" id="cd06142">
    <property type="entry name" value="RNaseD_exo"/>
    <property type="match status" value="1"/>
</dbReference>
<evidence type="ECO:0000313" key="3">
    <source>
        <dbReference type="EMBL" id="AKK08949.1"/>
    </source>
</evidence>
<dbReference type="STRING" id="136857.CTEST_07595"/>
<dbReference type="SUPFAM" id="SSF53098">
    <property type="entry name" value="Ribonuclease H-like"/>
    <property type="match status" value="1"/>
</dbReference>
<dbReference type="KEGG" id="cted:CTEST_07595"/>
<sequence>MASELSAPREGIPAVLDTVEDFESAAARLLAGTGPIAIDTERASGFRFDDRAFLIQVRRRGVGTLLFAPEGLRDEFTAALAPVLNGQEWVIHAAPSDLPSLAWLGLYPGTLFDTELAGRLAGFDHVNLAAMISEVFDQQLAKGHGAEDWSKVPLPENWLSYAALDVELLLELAEAMAEILDQQGKLEWAEEEFAYIRAEHADIVEPATLTWRDTKGVSTLTRPEQLAVARELWLARQSIAVDNDRAVSKVLPNKVLVEIARVLPDSVAELARVKGFPRKRQSSTGFWFQIIHRARTSQPSTWPKRERSSRGAPHHSTWANYHPEAWEALTHFRAGIEEISLDLGIPVENLLQPSMAREAIWAATETREIGTENDLVGWLHDHGAREWQVELVAPLLVDALVR</sequence>
<dbReference type="Proteomes" id="UP000035540">
    <property type="component" value="Chromosome"/>
</dbReference>
<proteinExistence type="predicted"/>
<dbReference type="SMART" id="SM00474">
    <property type="entry name" value="35EXOc"/>
    <property type="match status" value="1"/>
</dbReference>
<dbReference type="Gene3D" id="1.10.150.80">
    <property type="entry name" value="HRDC domain"/>
    <property type="match status" value="2"/>
</dbReference>
<dbReference type="Pfam" id="PF01612">
    <property type="entry name" value="DNA_pol_A_exo1"/>
    <property type="match status" value="1"/>
</dbReference>
<dbReference type="InterPro" id="IPR041605">
    <property type="entry name" value="Exo_C"/>
</dbReference>
<reference evidence="4" key="2">
    <citation type="submission" date="2015-05" db="EMBL/GenBank/DDBJ databases">
        <title>Complete genome sequence of Corynebacterium testudinoris DSM 44614, recovered from necrotic lesions in the mouth of a tortoise.</title>
        <authorList>
            <person name="Ruckert C."/>
            <person name="Albersmeier A."/>
            <person name="Winkler A."/>
            <person name="Tauch A."/>
        </authorList>
    </citation>
    <scope>NUCLEOTIDE SEQUENCE [LARGE SCALE GENOMIC DNA]</scope>
    <source>
        <strain evidence="4">DSM 44614</strain>
    </source>
</reference>
<gene>
    <name evidence="3" type="ORF">CTEST_07595</name>
</gene>